<gene>
    <name evidence="4" type="ORF">ACFSC0_05640</name>
</gene>
<dbReference type="InterPro" id="IPR001775">
    <property type="entry name" value="GspD/PilQ"/>
</dbReference>
<dbReference type="RefSeq" id="WP_377282606.1">
    <property type="nucleotide sequence ID" value="NZ_JBHRSI010000007.1"/>
</dbReference>
<organism evidence="4 5">
    <name type="scientific">Phenylobacterium terrae</name>
    <dbReference type="NCBI Taxonomy" id="2665495"/>
    <lineage>
        <taxon>Bacteria</taxon>
        <taxon>Pseudomonadati</taxon>
        <taxon>Pseudomonadota</taxon>
        <taxon>Alphaproteobacteria</taxon>
        <taxon>Caulobacterales</taxon>
        <taxon>Caulobacteraceae</taxon>
        <taxon>Phenylobacterium</taxon>
    </lineage>
</organism>
<name>A0ABW4MY00_9CAUL</name>
<dbReference type="PRINTS" id="PR00811">
    <property type="entry name" value="BCTERIALGSPD"/>
</dbReference>
<dbReference type="PANTHER" id="PTHR30332:SF17">
    <property type="entry name" value="TYPE IV PILIATION SYSTEM PROTEIN DR_0774-RELATED"/>
    <property type="match status" value="1"/>
</dbReference>
<dbReference type="InterPro" id="IPR032789">
    <property type="entry name" value="T2SS-T3SS_pil_N"/>
</dbReference>
<keyword evidence="2" id="KW-0732">Signal</keyword>
<feature type="signal peptide" evidence="2">
    <location>
        <begin position="1"/>
        <end position="22"/>
    </location>
</feature>
<dbReference type="InterPro" id="IPR007055">
    <property type="entry name" value="BON_dom"/>
</dbReference>
<dbReference type="InterPro" id="IPR004846">
    <property type="entry name" value="T2SS/T3SS_dom"/>
</dbReference>
<comment type="caution">
    <text evidence="4">The sequence shown here is derived from an EMBL/GenBank/DDBJ whole genome shotgun (WGS) entry which is preliminary data.</text>
</comment>
<reference evidence="5" key="1">
    <citation type="journal article" date="2019" name="Int. J. Syst. Evol. Microbiol.">
        <title>The Global Catalogue of Microorganisms (GCM) 10K type strain sequencing project: providing services to taxonomists for standard genome sequencing and annotation.</title>
        <authorList>
            <consortium name="The Broad Institute Genomics Platform"/>
            <consortium name="The Broad Institute Genome Sequencing Center for Infectious Disease"/>
            <person name="Wu L."/>
            <person name="Ma J."/>
        </authorList>
    </citation>
    <scope>NUCLEOTIDE SEQUENCE [LARGE SCALE GENOMIC DNA]</scope>
    <source>
        <strain evidence="5">DFY28</strain>
    </source>
</reference>
<accession>A0ABW4MY00</accession>
<evidence type="ECO:0000313" key="4">
    <source>
        <dbReference type="EMBL" id="MFD1782867.1"/>
    </source>
</evidence>
<evidence type="ECO:0000256" key="1">
    <source>
        <dbReference type="RuleBase" id="RU004003"/>
    </source>
</evidence>
<dbReference type="InterPro" id="IPR050810">
    <property type="entry name" value="Bact_Secretion_Sys_Channel"/>
</dbReference>
<comment type="similarity">
    <text evidence="1">Belongs to the bacterial secretin family.</text>
</comment>
<dbReference type="EMBL" id="JBHUEY010000001">
    <property type="protein sequence ID" value="MFD1782867.1"/>
    <property type="molecule type" value="Genomic_DNA"/>
</dbReference>
<dbReference type="Pfam" id="PF13629">
    <property type="entry name" value="T2SS-T3SS_pil_N"/>
    <property type="match status" value="1"/>
</dbReference>
<dbReference type="Pfam" id="PF04972">
    <property type="entry name" value="BON"/>
    <property type="match status" value="1"/>
</dbReference>
<keyword evidence="5" id="KW-1185">Reference proteome</keyword>
<evidence type="ECO:0000256" key="2">
    <source>
        <dbReference type="SAM" id="SignalP"/>
    </source>
</evidence>
<dbReference type="Pfam" id="PF00263">
    <property type="entry name" value="Secretin"/>
    <property type="match status" value="1"/>
</dbReference>
<evidence type="ECO:0000259" key="3">
    <source>
        <dbReference type="PROSITE" id="PS50914"/>
    </source>
</evidence>
<proteinExistence type="inferred from homology"/>
<sequence length="528" mass="55383">MSLKRIALALAALLATAAPAAAQEGQAQAAAFAAGQTANSAVIRVDLSGGPASQALSLPRGKSAIVELPVDARDVLVTNPAVADAVLRTPRRIYVLGVASGQTDAVFFDSAGRRLLSLDIRVDQDTSAVAHSINRIIPRAQVQVDSMNDSLILSGRVASVADADRAVQIARAAVAKPEQVINMLSISGKDQVMLKVRIVEMQRSVIKQLGFDSRAVLGQLGETQYLLGSIATFGVNGGLLGGFTGGWNIDTTKQPTMQFPCGPPFPADRMCDWVVRDGTQASNWDTATIKDTAGDPGLNKGEATIKAFERVGLIRTLAEPNLTAVSGESAKFLAGGEFPVPVGQDDDGRISVEFKPFGVGLGFTPVVLSGGRISIRLSTEVSELTNTGAFSVTNGAGAPTLTIPALNVRRAETTVELPSGGAMMIAGLLREQTRQNIDGLPGLVSLPVLGTLFRSRDYLSGESELVVIVTPYLVDAVSPDKLQTPADGLQIASDPETVLLGRLNRAYKAKAEAPAGRTYRGPYGYVIE</sequence>
<dbReference type="Proteomes" id="UP001597237">
    <property type="component" value="Unassembled WGS sequence"/>
</dbReference>
<feature type="chain" id="PRO_5045890431" evidence="2">
    <location>
        <begin position="23"/>
        <end position="528"/>
    </location>
</feature>
<evidence type="ECO:0000313" key="5">
    <source>
        <dbReference type="Proteomes" id="UP001597237"/>
    </source>
</evidence>
<dbReference type="PROSITE" id="PS50914">
    <property type="entry name" value="BON"/>
    <property type="match status" value="1"/>
</dbReference>
<dbReference type="PANTHER" id="PTHR30332">
    <property type="entry name" value="PROBABLE GENERAL SECRETION PATHWAY PROTEIN D"/>
    <property type="match status" value="1"/>
</dbReference>
<feature type="domain" description="BON" evidence="3">
    <location>
        <begin position="118"/>
        <end position="188"/>
    </location>
</feature>
<protein>
    <submittedName>
        <fullName evidence="4">Type II and III secretion system protein family protein</fullName>
    </submittedName>
</protein>